<evidence type="ECO:0000256" key="7">
    <source>
        <dbReference type="RuleBase" id="RU000320"/>
    </source>
</evidence>
<feature type="transmembrane region" description="Helical" evidence="8">
    <location>
        <begin position="467"/>
        <end position="485"/>
    </location>
</feature>
<dbReference type="NCBIfam" id="NF009309">
    <property type="entry name" value="PRK12666.1"/>
    <property type="match status" value="1"/>
</dbReference>
<reference evidence="10 11" key="1">
    <citation type="journal article" date="2015" name="Stand. Genomic Sci.">
        <title>Genomic Encyclopedia of Bacterial and Archaeal Type Strains, Phase III: the genomes of soil and plant-associated and newly described type strains.</title>
        <authorList>
            <person name="Whitman W.B."/>
            <person name="Woyke T."/>
            <person name="Klenk H.P."/>
            <person name="Zhou Y."/>
            <person name="Lilburn T.G."/>
            <person name="Beck B.J."/>
            <person name="De Vos P."/>
            <person name="Vandamme P."/>
            <person name="Eisen J.A."/>
            <person name="Garrity G."/>
            <person name="Hugenholtz P."/>
            <person name="Kyrpides N.C."/>
        </authorList>
    </citation>
    <scope>NUCLEOTIDE SEQUENCE [LARGE SCALE GENOMIC DNA]</scope>
    <source>
        <strain evidence="10 11">ASC-9842</strain>
    </source>
</reference>
<name>A0A4Q7RV78_9BURK</name>
<dbReference type="RefSeq" id="WP_130392497.1">
    <property type="nucleotide sequence ID" value="NZ_SGXM01000004.1"/>
</dbReference>
<keyword evidence="11" id="KW-1185">Reference proteome</keyword>
<feature type="transmembrane region" description="Helical" evidence="8">
    <location>
        <begin position="117"/>
        <end position="146"/>
    </location>
</feature>
<evidence type="ECO:0000256" key="8">
    <source>
        <dbReference type="SAM" id="Phobius"/>
    </source>
</evidence>
<evidence type="ECO:0000256" key="3">
    <source>
        <dbReference type="ARBA" id="ARBA00022475"/>
    </source>
</evidence>
<dbReference type="OrthoDB" id="9768329at2"/>
<keyword evidence="6 8" id="KW-0472">Membrane</keyword>
<feature type="transmembrane region" description="Helical" evidence="8">
    <location>
        <begin position="416"/>
        <end position="435"/>
    </location>
</feature>
<dbReference type="EMBL" id="SGXM01000004">
    <property type="protein sequence ID" value="RZT36887.1"/>
    <property type="molecule type" value="Genomic_DNA"/>
</dbReference>
<dbReference type="Pfam" id="PF00361">
    <property type="entry name" value="Proton_antipo_M"/>
    <property type="match status" value="1"/>
</dbReference>
<feature type="transmembrane region" description="Helical" evidence="8">
    <location>
        <begin position="78"/>
        <end position="97"/>
    </location>
</feature>
<feature type="transmembrane region" description="Helical" evidence="8">
    <location>
        <begin position="330"/>
        <end position="351"/>
    </location>
</feature>
<evidence type="ECO:0000256" key="2">
    <source>
        <dbReference type="ARBA" id="ARBA00005346"/>
    </source>
</evidence>
<dbReference type="InterPro" id="IPR003918">
    <property type="entry name" value="NADH_UbQ_OxRdtase"/>
</dbReference>
<dbReference type="GO" id="GO:0042773">
    <property type="term" value="P:ATP synthesis coupled electron transport"/>
    <property type="evidence" value="ECO:0007669"/>
    <property type="project" value="InterPro"/>
</dbReference>
<comment type="subcellular location">
    <subcellularLocation>
        <location evidence="1">Cell membrane</location>
        <topology evidence="1">Multi-pass membrane protein</topology>
    </subcellularLocation>
    <subcellularLocation>
        <location evidence="7">Membrane</location>
        <topology evidence="7">Multi-pass membrane protein</topology>
    </subcellularLocation>
</comment>
<feature type="domain" description="NADH:quinone oxidoreductase/Mrp antiporter transmembrane" evidence="9">
    <location>
        <begin position="125"/>
        <end position="420"/>
    </location>
</feature>
<organism evidence="10 11">
    <name type="scientific">Cupriavidus agavae</name>
    <dbReference type="NCBI Taxonomy" id="1001822"/>
    <lineage>
        <taxon>Bacteria</taxon>
        <taxon>Pseudomonadati</taxon>
        <taxon>Pseudomonadota</taxon>
        <taxon>Betaproteobacteria</taxon>
        <taxon>Burkholderiales</taxon>
        <taxon>Burkholderiaceae</taxon>
        <taxon>Cupriavidus</taxon>
    </lineage>
</organism>
<dbReference type="PRINTS" id="PR01437">
    <property type="entry name" value="NUOXDRDTASE4"/>
</dbReference>
<dbReference type="Proteomes" id="UP000291078">
    <property type="component" value="Unassembled WGS sequence"/>
</dbReference>
<comment type="similarity">
    <text evidence="2">Belongs to the CPA3 antiporters (TC 2.A.63) subunit D family.</text>
</comment>
<feature type="transmembrane region" description="Helical" evidence="8">
    <location>
        <begin position="158"/>
        <end position="183"/>
    </location>
</feature>
<dbReference type="AlphaFoldDB" id="A0A4Q7RV78"/>
<dbReference type="PANTHER" id="PTHR42703">
    <property type="entry name" value="NADH DEHYDROGENASE"/>
    <property type="match status" value="1"/>
</dbReference>
<evidence type="ECO:0000256" key="4">
    <source>
        <dbReference type="ARBA" id="ARBA00022692"/>
    </source>
</evidence>
<sequence>MNQALLLPLLVPMFAGALLAMMPARRQTWQRGVSVAASLALLPVAVWLLCVADSGAIPVVAMGNWPAPFGIVLQLDRLGALMLVLTAVLAVAASVHASCGDARLGRHFDALFQFQLMGLNGAFLAGDLFNLFVFFEILLIASYSLLVHGGGARRIGPGLHYVLINLVGSSFFLIAIGILYGLTGTLNMVDMGVRLQALDASSQPLAVAGGTMLLLVFLLKAAAFPLYFWLPRAYAGATPSVAALFAVMTKVGVYAVLRTQALVFGLDTGPLAGFMHGWLWWLALTTMAVGAIGALAAREVRVLTGYLVLTSVGMLLAGTSLQTYDAWAAVLYYLPSTTLCTAALFLLAGALDTRQEPADPALERPAGKAGGRAVKRPGMRMEGALFLVAIVTAIGLPPMSGFIGKTMLLRATLGPGAPAAWPVILGASLLLLVAASRTGSRQVWSAPYVRHGVRSPGRRVVLRRWKLACAMFLLAGNLALVLFAGQVERYVDATAGQLTDTPAYRQAVLGTPAQGD</sequence>
<comment type="caution">
    <text evidence="10">The sequence shown here is derived from an EMBL/GenBank/DDBJ whole genome shotgun (WGS) entry which is preliminary data.</text>
</comment>
<evidence type="ECO:0000259" key="9">
    <source>
        <dbReference type="Pfam" id="PF00361"/>
    </source>
</evidence>
<feature type="transmembrane region" description="Helical" evidence="8">
    <location>
        <begin position="303"/>
        <end position="324"/>
    </location>
</feature>
<feature type="transmembrane region" description="Helical" evidence="8">
    <location>
        <begin position="384"/>
        <end position="404"/>
    </location>
</feature>
<evidence type="ECO:0000313" key="11">
    <source>
        <dbReference type="Proteomes" id="UP000291078"/>
    </source>
</evidence>
<proteinExistence type="inferred from homology"/>
<protein>
    <submittedName>
        <fullName evidence="10">Multisubunit potassium/proton antiporter PhaD subunit</fullName>
    </submittedName>
</protein>
<dbReference type="PANTHER" id="PTHR42703:SF1">
    <property type="entry name" value="NA(+)_H(+) ANTIPORTER SUBUNIT D1"/>
    <property type="match status" value="1"/>
</dbReference>
<gene>
    <name evidence="10" type="ORF">EV147_3551</name>
</gene>
<evidence type="ECO:0000256" key="6">
    <source>
        <dbReference type="ARBA" id="ARBA00023136"/>
    </source>
</evidence>
<feature type="transmembrane region" description="Helical" evidence="8">
    <location>
        <begin position="44"/>
        <end position="66"/>
    </location>
</feature>
<evidence type="ECO:0000256" key="5">
    <source>
        <dbReference type="ARBA" id="ARBA00022989"/>
    </source>
</evidence>
<dbReference type="GO" id="GO:0005886">
    <property type="term" value="C:plasma membrane"/>
    <property type="evidence" value="ECO:0007669"/>
    <property type="project" value="UniProtKB-SubCell"/>
</dbReference>
<dbReference type="InterPro" id="IPR001750">
    <property type="entry name" value="ND/Mrp_TM"/>
</dbReference>
<keyword evidence="4 7" id="KW-0812">Transmembrane</keyword>
<dbReference type="GO" id="GO:0008137">
    <property type="term" value="F:NADH dehydrogenase (ubiquinone) activity"/>
    <property type="evidence" value="ECO:0007669"/>
    <property type="project" value="InterPro"/>
</dbReference>
<feature type="transmembrane region" description="Helical" evidence="8">
    <location>
        <begin position="277"/>
        <end position="296"/>
    </location>
</feature>
<dbReference type="InterPro" id="IPR050586">
    <property type="entry name" value="CPA3_Na-H_Antiporter_D"/>
</dbReference>
<feature type="transmembrane region" description="Helical" evidence="8">
    <location>
        <begin position="237"/>
        <end position="257"/>
    </location>
</feature>
<keyword evidence="3" id="KW-1003">Cell membrane</keyword>
<evidence type="ECO:0000256" key="1">
    <source>
        <dbReference type="ARBA" id="ARBA00004651"/>
    </source>
</evidence>
<accession>A0A4Q7RV78</accession>
<evidence type="ECO:0000313" key="10">
    <source>
        <dbReference type="EMBL" id="RZT36887.1"/>
    </source>
</evidence>
<keyword evidence="5 8" id="KW-1133">Transmembrane helix</keyword>
<feature type="transmembrane region" description="Helical" evidence="8">
    <location>
        <begin position="203"/>
        <end position="230"/>
    </location>
</feature>